<proteinExistence type="predicted"/>
<reference evidence="1" key="1">
    <citation type="submission" date="2021-05" db="EMBL/GenBank/DDBJ databases">
        <authorList>
            <person name="Pan Q."/>
            <person name="Jouanno E."/>
            <person name="Zahm M."/>
            <person name="Klopp C."/>
            <person name="Cabau C."/>
            <person name="Louis A."/>
            <person name="Berthelot C."/>
            <person name="Parey E."/>
            <person name="Roest Crollius H."/>
            <person name="Montfort J."/>
            <person name="Robinson-Rechavi M."/>
            <person name="Bouchez O."/>
            <person name="Lampietro C."/>
            <person name="Lopez Roques C."/>
            <person name="Donnadieu C."/>
            <person name="Postlethwait J."/>
            <person name="Bobe J."/>
            <person name="Dillon D."/>
            <person name="Chandos A."/>
            <person name="von Hippel F."/>
            <person name="Guiguen Y."/>
        </authorList>
    </citation>
    <scope>NUCLEOTIDE SEQUENCE</scope>
    <source>
        <strain evidence="1">YG-Jan2019</strain>
    </source>
</reference>
<comment type="caution">
    <text evidence="1">The sequence shown here is derived from an EMBL/GenBank/DDBJ whole genome shotgun (WGS) entry which is preliminary data.</text>
</comment>
<protein>
    <submittedName>
        <fullName evidence="1">Uncharacterized protein</fullName>
    </submittedName>
</protein>
<evidence type="ECO:0000313" key="2">
    <source>
        <dbReference type="Proteomes" id="UP001157502"/>
    </source>
</evidence>
<sequence>MSAKVRLKKLEQLLLDGTQKNASSLSVETLLDIIICLYNECSNSPLKREKHVTDFLDWVKPFTTTVKEMRLHRDDFEMLKVIGRGAFGEVAVVKMKNTERVYAMKILNKWEMLKRAETACFREERNVLVNGDCQWITTLHYAFQDDNFLYLVMDYYVGGDLLTLLSKFEDRLPEDMSKFYVAEMVLAIHSIHQQQYVHRDIKPDNVLLDMNGHIRLADFGSCLKMMQDGTVQSSVAVGTPDYISPEILLAMEHGMGKYGPECDWWSLGVCMYEMLYGETPFYAESLMETYGKIMNHKERFQFPSNISDVSEDAKDLISRLICSRERRLGQNGIGDFKDHPFFVGIDWEHIRSTEAPYIPDVSSPSDTSNFDVDDDILKNPDIAPPASHSGFTGQHLPFVGFTYTTDSCFSDRGSVTRPGLFGGDSLDGPEEGNALDKEGGLDVESFERRIRRLEQEKQELSRKLQESTQAVQSLHAPGRGAGTPGRDKETKKLNEEIDRLKKKLADSDRLEHQLEEAVTLRQDYESSASKLKALDKQVKALRQEKEDIHKQLVESLERLKSQTKELKEAHSQRKLALQEFSEVSERMADLRSTKQRLSRQLRDKEEEMDGAVQKVDAMRQDVRKTEKARKELEAQLEDAKAEASKERKLRDHSEVYSKQLEMELETLKVKQQGTGGSGGGSSPELQQEMSKMKSELDKKVLSYEEELVRREASHTSELKGLRKELHDTEGQQLSLQKELLVLKDKLEKSKRERQTEMDEALGALMDKYERERSMLTEENRKLTVETDRLCTSVDKLTSQNQQLEDELQDLASKKESVAHWEAQIAEIIQWVSDEKDARGYLQALASKMTEELESLRSSSLGSRTLDPLWKVRRSQKLDMSARLELQSALDAEIRAKQLVQEELREVKATNISFESRLKESEYRSREMAEQLESLKKDLEESRSRSDKAGMKLPDFQDSIFEYFNTSPLAHDLTFRTSSVSEIDTAPQKSDFPSPSPSVSSEQDEPVPKPTAVVLPAPCPVYQTSLLTAPKPKAHQLSIKTFSSPTQCTHCTSLMVGLIRQGYACEVCSFICHVSCKDNAPLVCPIPPEQAKRPLGIDVQRGIGTAYKGFVRIPKPTGVKKGWQRAYAVVCDCKFFLYEVPEGKSNQPGVVASQVLDLRDEEFSVSSVLASDVIHATRKDVPCIFRVSSSLLSSPENAVSLLVLAESETEKRKWVNILESLQSLLAKNRLKNRVVHALHEAYDSSLPAIKTTLSAAIIDRERIALGTEEGLFVVEVTRDVIVRAADCKKVHQIELIPKEKMLALLCGRNRHVHLNPWGVLEGAEGAFDIKLTETKGCQALVTGVLRPGGPACLLAAVKRQVLCYEITRAKPHHRKLWEVQAPGVAQWLGMVRERLCVGYPSGFALLALQGESSPVSLVSPGDPSLAFLAQQPLDALHALEVGTAELLLCFSQLGIYVDPTGRRSRAQELMWPATPLACSSNASYLTVYSEYGVDVFDIHTTEWVQTISLRKIRPLNVEGSLNLLGCEQPRLIYFSNNSAEGDLAIPETSDNSKKLMLRTRSKRKFLFKVPEEERLQQRREMQRDPELRSKMISNPINFNHVAHMGPGDGKQVLMDLPRSVMHSSQDDPTKDKPRPLSSISRQQRSKTHITRTASGGADFGGAGSSRNISDPEGGFEREPDSDSTKHSTPSNSSNPSSPPSPNSPHRSQLTLDGLENALDG</sequence>
<keyword evidence="2" id="KW-1185">Reference proteome</keyword>
<dbReference type="Proteomes" id="UP001157502">
    <property type="component" value="Chromosome 9"/>
</dbReference>
<evidence type="ECO:0000313" key="1">
    <source>
        <dbReference type="EMBL" id="KAJ8007313.1"/>
    </source>
</evidence>
<gene>
    <name evidence="1" type="ORF">DPEC_G00116230</name>
</gene>
<organism evidence="1 2">
    <name type="scientific">Dallia pectoralis</name>
    <name type="common">Alaska blackfish</name>
    <dbReference type="NCBI Taxonomy" id="75939"/>
    <lineage>
        <taxon>Eukaryota</taxon>
        <taxon>Metazoa</taxon>
        <taxon>Chordata</taxon>
        <taxon>Craniata</taxon>
        <taxon>Vertebrata</taxon>
        <taxon>Euteleostomi</taxon>
        <taxon>Actinopterygii</taxon>
        <taxon>Neopterygii</taxon>
        <taxon>Teleostei</taxon>
        <taxon>Protacanthopterygii</taxon>
        <taxon>Esociformes</taxon>
        <taxon>Umbridae</taxon>
        <taxon>Dallia</taxon>
    </lineage>
</organism>
<name>A0ACC2GV82_DALPE</name>
<dbReference type="EMBL" id="CM055736">
    <property type="protein sequence ID" value="KAJ8007313.1"/>
    <property type="molecule type" value="Genomic_DNA"/>
</dbReference>
<accession>A0ACC2GV82</accession>